<dbReference type="InterPro" id="IPR012816">
    <property type="entry name" value="NADAR"/>
</dbReference>
<dbReference type="Proteomes" id="UP000255177">
    <property type="component" value="Unassembled WGS sequence"/>
</dbReference>
<keyword evidence="5" id="KW-1185">Reference proteome</keyword>
<keyword evidence="4" id="KW-0326">Glycosidase</keyword>
<dbReference type="EMBL" id="UIDD01000008">
    <property type="protein sequence ID" value="SUQ63933.1"/>
    <property type="molecule type" value="Genomic_DNA"/>
</dbReference>
<accession>A0A380T1Q1</accession>
<dbReference type="EC" id="3.2.2.-" evidence="4"/>
<evidence type="ECO:0000313" key="4">
    <source>
        <dbReference type="EMBL" id="SUQ63933.1"/>
    </source>
</evidence>
<name>A0A380T1Q1_9PSED</name>
<dbReference type="GO" id="GO:0016798">
    <property type="term" value="F:hydrolase activity, acting on glycosyl bonds"/>
    <property type="evidence" value="ECO:0007669"/>
    <property type="project" value="UniProtKB-KW"/>
</dbReference>
<dbReference type="RefSeq" id="WP_115087541.1">
    <property type="nucleotide sequence ID" value="NZ_CBCSFG010000037.1"/>
</dbReference>
<dbReference type="Pfam" id="PF08719">
    <property type="entry name" value="NADAR"/>
    <property type="match status" value="1"/>
</dbReference>
<dbReference type="CDD" id="cd15457">
    <property type="entry name" value="NADAR"/>
    <property type="match status" value="1"/>
</dbReference>
<evidence type="ECO:0000259" key="3">
    <source>
        <dbReference type="Pfam" id="PF08719"/>
    </source>
</evidence>
<dbReference type="InterPro" id="IPR037238">
    <property type="entry name" value="YbiA-like_sf"/>
</dbReference>
<dbReference type="Gene3D" id="1.10.357.40">
    <property type="entry name" value="YbiA-like"/>
    <property type="match status" value="1"/>
</dbReference>
<evidence type="ECO:0000256" key="1">
    <source>
        <dbReference type="ARBA" id="ARBA00000022"/>
    </source>
</evidence>
<reference evidence="5" key="1">
    <citation type="submission" date="2018-07" db="EMBL/GenBank/DDBJ databases">
        <authorList>
            <person name="Blom J."/>
        </authorList>
    </citation>
    <scope>NUCLEOTIDE SEQUENCE [LARGE SCALE GENOMIC DNA]</scope>
    <source>
        <strain evidence="5">CCOS 864</strain>
    </source>
</reference>
<comment type="catalytic activity">
    <reaction evidence="1">
        <text>5-amino-6-(5-phospho-D-ribosylamino)uracil + H2O = 5,6-diaminouracil + D-ribose 5-phosphate</text>
        <dbReference type="Rhea" id="RHEA:55020"/>
        <dbReference type="ChEBI" id="CHEBI:15377"/>
        <dbReference type="ChEBI" id="CHEBI:46252"/>
        <dbReference type="ChEBI" id="CHEBI:58453"/>
        <dbReference type="ChEBI" id="CHEBI:78346"/>
    </reaction>
</comment>
<feature type="domain" description="NADAR" evidence="3">
    <location>
        <begin position="31"/>
        <end position="189"/>
    </location>
</feature>
<organism evidence="4 5">
    <name type="scientific">Pseudomonas wadenswilerensis</name>
    <dbReference type="NCBI Taxonomy" id="1785161"/>
    <lineage>
        <taxon>Bacteria</taxon>
        <taxon>Pseudomonadati</taxon>
        <taxon>Pseudomonadota</taxon>
        <taxon>Gammaproteobacteria</taxon>
        <taxon>Pseudomonadales</taxon>
        <taxon>Pseudomonadaceae</taxon>
        <taxon>Pseudomonas</taxon>
    </lineage>
</organism>
<comment type="catalytic activity">
    <reaction evidence="2">
        <text>2,5-diamino-6-hydroxy-4-(5-phosphoribosylamino)-pyrimidine + H2O = 2,5,6-triamino-4-hydroxypyrimidine + D-ribose 5-phosphate</text>
        <dbReference type="Rhea" id="RHEA:23436"/>
        <dbReference type="ChEBI" id="CHEBI:15377"/>
        <dbReference type="ChEBI" id="CHEBI:58614"/>
        <dbReference type="ChEBI" id="CHEBI:78346"/>
        <dbReference type="ChEBI" id="CHEBI:137796"/>
    </reaction>
</comment>
<evidence type="ECO:0000313" key="5">
    <source>
        <dbReference type="Proteomes" id="UP000255177"/>
    </source>
</evidence>
<dbReference type="SUPFAM" id="SSF143990">
    <property type="entry name" value="YbiA-like"/>
    <property type="match status" value="1"/>
</dbReference>
<keyword evidence="4" id="KW-0378">Hydrolase</keyword>
<dbReference type="AlphaFoldDB" id="A0A380T1Q1"/>
<protein>
    <submittedName>
        <fullName evidence="4">N-glycosidase</fullName>
        <ecNumber evidence="4">3.2.2.-</ecNumber>
    </submittedName>
</protein>
<sequence length="191" mass="21043">MSAPSPALANILDNDSLIAALDQGLEPSYLYFWGHRQKVEGKPDKSCFSQWFEAGFKQQGIHYPSAEHYMMAGKARLFDDPATLEKILAARTPADAKKLGREVAGYDDAAWVAERSAIVEQANLLKFEQNPGLRTFLLSTAGQVLVEASPVDRIWGIGLDAKAPQAADPRQWQGLNLLGYALMRVRERLAG</sequence>
<evidence type="ECO:0000256" key="2">
    <source>
        <dbReference type="ARBA" id="ARBA00000751"/>
    </source>
</evidence>
<dbReference type="NCBIfam" id="TIGR02464">
    <property type="entry name" value="ribofla_fusion"/>
    <property type="match status" value="1"/>
</dbReference>
<gene>
    <name evidence="4" type="ORF">CCOS864_03387</name>
</gene>
<proteinExistence type="predicted"/>